<evidence type="ECO:0000256" key="1">
    <source>
        <dbReference type="PROSITE-ProRule" id="PRU00176"/>
    </source>
</evidence>
<comment type="caution">
    <text evidence="3">The sequence shown here is derived from an EMBL/GenBank/DDBJ whole genome shotgun (WGS) entry which is preliminary data.</text>
</comment>
<dbReference type="InterPro" id="IPR035979">
    <property type="entry name" value="RBD_domain_sf"/>
</dbReference>
<reference evidence="3 4" key="1">
    <citation type="submission" date="2019-03" db="EMBL/GenBank/DDBJ databases">
        <title>Single cell metagenomics reveals metabolic interactions within the superorganism composed of flagellate Streblomastix strix and complex community of Bacteroidetes bacteria on its surface.</title>
        <authorList>
            <person name="Treitli S.C."/>
            <person name="Kolisko M."/>
            <person name="Husnik F."/>
            <person name="Keeling P."/>
            <person name="Hampl V."/>
        </authorList>
    </citation>
    <scope>NUCLEOTIDE SEQUENCE [LARGE SCALE GENOMIC DNA]</scope>
    <source>
        <strain evidence="3">ST1C</strain>
    </source>
</reference>
<evidence type="ECO:0000259" key="2">
    <source>
        <dbReference type="PROSITE" id="PS50102"/>
    </source>
</evidence>
<accession>A0A5J4WDJ2</accession>
<name>A0A5J4WDJ2_9EUKA</name>
<dbReference type="EMBL" id="SNRW01002365">
    <property type="protein sequence ID" value="KAA6393011.1"/>
    <property type="molecule type" value="Genomic_DNA"/>
</dbReference>
<protein>
    <recommendedName>
        <fullName evidence="2">RRM domain-containing protein</fullName>
    </recommendedName>
</protein>
<feature type="domain" description="RRM" evidence="2">
    <location>
        <begin position="173"/>
        <end position="256"/>
    </location>
</feature>
<organism evidence="3 4">
    <name type="scientific">Streblomastix strix</name>
    <dbReference type="NCBI Taxonomy" id="222440"/>
    <lineage>
        <taxon>Eukaryota</taxon>
        <taxon>Metamonada</taxon>
        <taxon>Preaxostyla</taxon>
        <taxon>Oxymonadida</taxon>
        <taxon>Streblomastigidae</taxon>
        <taxon>Streblomastix</taxon>
    </lineage>
</organism>
<dbReference type="Gene3D" id="3.30.70.330">
    <property type="match status" value="1"/>
</dbReference>
<sequence length="351" mass="40427">MTENLPQFIVVIDGLPANFAQYKLDQIMYGNQIEQFNLQKCTNDGRQWIISEISYIDALKIRDVINATKFGDVQAIAHLEQISIHLIISQMPNNANPQELLRIFGPNTVSRIRKQNQGQITNISSFQVSFNTMQDSLNARVDIQGKIIFGQRAEVKFFIQLSPIDEQQIGRMKQIKLYQLNKQITSEYLRKYFEQQFGPVIDAKVLNSELRTSLGEGVVQFEGKQGPERLLQLLKKQNPQDLERGISWMRLDFEEGKQSIAQRQCIIAEFDINQGKRPRIVGVHIRLQKKCTQEQIANFLIGYHFTNIVLLGNTEVDVDMPADYARDCVLQNDKAHPVLGEMWITLRAQYE</sequence>
<dbReference type="SUPFAM" id="SSF54928">
    <property type="entry name" value="RNA-binding domain, RBD"/>
    <property type="match status" value="1"/>
</dbReference>
<dbReference type="PROSITE" id="PS50102">
    <property type="entry name" value="RRM"/>
    <property type="match status" value="1"/>
</dbReference>
<dbReference type="Pfam" id="PF00076">
    <property type="entry name" value="RRM_1"/>
    <property type="match status" value="1"/>
</dbReference>
<dbReference type="GO" id="GO:0003723">
    <property type="term" value="F:RNA binding"/>
    <property type="evidence" value="ECO:0007669"/>
    <property type="project" value="UniProtKB-UniRule"/>
</dbReference>
<keyword evidence="1" id="KW-0694">RNA-binding</keyword>
<gene>
    <name evidence="3" type="ORF">EZS28_011462</name>
</gene>
<dbReference type="AlphaFoldDB" id="A0A5J4WDJ2"/>
<evidence type="ECO:0000313" key="4">
    <source>
        <dbReference type="Proteomes" id="UP000324800"/>
    </source>
</evidence>
<evidence type="ECO:0000313" key="3">
    <source>
        <dbReference type="EMBL" id="KAA6393011.1"/>
    </source>
</evidence>
<proteinExistence type="predicted"/>
<dbReference type="Proteomes" id="UP000324800">
    <property type="component" value="Unassembled WGS sequence"/>
</dbReference>
<dbReference type="InterPro" id="IPR012677">
    <property type="entry name" value="Nucleotide-bd_a/b_plait_sf"/>
</dbReference>
<dbReference type="InterPro" id="IPR000504">
    <property type="entry name" value="RRM_dom"/>
</dbReference>